<accession>A0AAF1BRL8</accession>
<protein>
    <submittedName>
        <fullName evidence="2">Uncharacterized protein</fullName>
    </submittedName>
</protein>
<keyword evidence="3" id="KW-1185">Reference proteome</keyword>
<dbReference type="AlphaFoldDB" id="A0AAF1BRL8"/>
<organism evidence="2 3">
    <name type="scientific">Vanrija pseudolonga</name>
    <dbReference type="NCBI Taxonomy" id="143232"/>
    <lineage>
        <taxon>Eukaryota</taxon>
        <taxon>Fungi</taxon>
        <taxon>Dikarya</taxon>
        <taxon>Basidiomycota</taxon>
        <taxon>Agaricomycotina</taxon>
        <taxon>Tremellomycetes</taxon>
        <taxon>Trichosporonales</taxon>
        <taxon>Trichosporonaceae</taxon>
        <taxon>Vanrija</taxon>
    </lineage>
</organism>
<feature type="compositionally biased region" description="Low complexity" evidence="1">
    <location>
        <begin position="208"/>
        <end position="220"/>
    </location>
</feature>
<feature type="compositionally biased region" description="Basic and acidic residues" evidence="1">
    <location>
        <begin position="161"/>
        <end position="200"/>
    </location>
</feature>
<reference evidence="2" key="1">
    <citation type="submission" date="2023-10" db="EMBL/GenBank/DDBJ databases">
        <authorList>
            <person name="Noh H."/>
        </authorList>
    </citation>
    <scope>NUCLEOTIDE SEQUENCE</scope>
    <source>
        <strain evidence="2">DUCC4014</strain>
    </source>
</reference>
<dbReference type="Proteomes" id="UP000827549">
    <property type="component" value="Chromosome 4"/>
</dbReference>
<evidence type="ECO:0000313" key="3">
    <source>
        <dbReference type="Proteomes" id="UP000827549"/>
    </source>
</evidence>
<dbReference type="RefSeq" id="XP_062628395.1">
    <property type="nucleotide sequence ID" value="XM_062772411.1"/>
</dbReference>
<evidence type="ECO:0000256" key="1">
    <source>
        <dbReference type="SAM" id="MobiDB-lite"/>
    </source>
</evidence>
<dbReference type="GeneID" id="87809085"/>
<dbReference type="Gene3D" id="3.10.28.10">
    <property type="entry name" value="Homing endonucleases"/>
    <property type="match status" value="1"/>
</dbReference>
<evidence type="ECO:0000313" key="2">
    <source>
        <dbReference type="EMBL" id="WOO82363.1"/>
    </source>
</evidence>
<name>A0AAF1BRL8_9TREE</name>
<gene>
    <name evidence="2" type="ORF">LOC62_04G005857</name>
</gene>
<feature type="region of interest" description="Disordered" evidence="1">
    <location>
        <begin position="153"/>
        <end position="236"/>
    </location>
</feature>
<proteinExistence type="predicted"/>
<dbReference type="EMBL" id="CP086717">
    <property type="protein sequence ID" value="WOO82363.1"/>
    <property type="molecule type" value="Genomic_DNA"/>
</dbReference>
<dbReference type="InterPro" id="IPR027434">
    <property type="entry name" value="Homing_endonucl"/>
</dbReference>
<sequence length="435" mass="49528">MSWCVALEVAVRGKSTIRYYYFPNPYHRFGMAASFTTAVETPWFTPVVNLSNLSVSDDDVVKAQLTVDQLRGMAVEDMQRFRVHKPAALDYPEAPVPVPAKFIGLWLGDGNRANTGITNNHQKEIIDYLHEICGMFDLHLKYYSGVQYGLTSGTRSSKALPETKDAEERGELEPRLRRREMKELMDEGYTRVRRGDDGYKAKKRRLGPASSASTSSTTPSIDGAPPVPPPSTDGIFEDVDIDDNVLQSKKRFRHVRRIVRKVSQHEADDIADNMLHPPAATSRSFEPDAHMPTGKGCNRLLTAMKNLKLIYDYRKYGKGPARDSKRVPPEYMFNSRAVRQDLLAGLIDADDSDEFSINIFQLWQTPKWHMGRPHVRRTQLVIMLEDARERLKIAETAMEEYDPKAKRARPYMQVLHDYIKAYEEVKCLEQMVAGA</sequence>